<gene>
    <name evidence="2" type="ORF">ACFQGP_05700</name>
</gene>
<reference evidence="3" key="1">
    <citation type="journal article" date="2019" name="Int. J. Syst. Evol. Microbiol.">
        <title>The Global Catalogue of Microorganisms (GCM) 10K type strain sequencing project: providing services to taxonomists for standard genome sequencing and annotation.</title>
        <authorList>
            <consortium name="The Broad Institute Genomics Platform"/>
            <consortium name="The Broad Institute Genome Sequencing Center for Infectious Disease"/>
            <person name="Wu L."/>
            <person name="Ma J."/>
        </authorList>
    </citation>
    <scope>NUCLEOTIDE SEQUENCE [LARGE SCALE GENOMIC DNA]</scope>
    <source>
        <strain evidence="3">CCM 8904</strain>
    </source>
</reference>
<dbReference type="GO" id="GO:0016787">
    <property type="term" value="F:hydrolase activity"/>
    <property type="evidence" value="ECO:0007669"/>
    <property type="project" value="UniProtKB-KW"/>
</dbReference>
<dbReference type="Gene3D" id="3.40.50.1820">
    <property type="entry name" value="alpha/beta hydrolase"/>
    <property type="match status" value="1"/>
</dbReference>
<keyword evidence="3" id="KW-1185">Reference proteome</keyword>
<organism evidence="2 3">
    <name type="scientific">Loigolactobacillus jiayinensis</name>
    <dbReference type="NCBI Taxonomy" id="2486016"/>
    <lineage>
        <taxon>Bacteria</taxon>
        <taxon>Bacillati</taxon>
        <taxon>Bacillota</taxon>
        <taxon>Bacilli</taxon>
        <taxon>Lactobacillales</taxon>
        <taxon>Lactobacillaceae</taxon>
        <taxon>Loigolactobacillus</taxon>
    </lineage>
</organism>
<comment type="caution">
    <text evidence="2">The sequence shown here is derived from an EMBL/GenBank/DDBJ whole genome shotgun (WGS) entry which is preliminary data.</text>
</comment>
<protein>
    <submittedName>
        <fullName evidence="2">Alpha/beta hydrolase</fullName>
    </submittedName>
</protein>
<dbReference type="Proteomes" id="UP001596289">
    <property type="component" value="Unassembled WGS sequence"/>
</dbReference>
<evidence type="ECO:0000313" key="2">
    <source>
        <dbReference type="EMBL" id="MFC6170074.1"/>
    </source>
</evidence>
<dbReference type="InterPro" id="IPR029058">
    <property type="entry name" value="AB_hydrolase_fold"/>
</dbReference>
<dbReference type="RefSeq" id="WP_125552862.1">
    <property type="nucleotide sequence ID" value="NZ_JBHSSL010000032.1"/>
</dbReference>
<proteinExistence type="predicted"/>
<keyword evidence="2" id="KW-0378">Hydrolase</keyword>
<feature type="domain" description="Phospholipase/carboxylesterase/thioesterase" evidence="1">
    <location>
        <begin position="80"/>
        <end position="201"/>
    </location>
</feature>
<dbReference type="Pfam" id="PF02230">
    <property type="entry name" value="Abhydrolase_2"/>
    <property type="match status" value="1"/>
</dbReference>
<sequence>MPKYYHYFRAGIATKPPILMFHGTGGYEDELAPLAQQLAPGSPLLGIRGRLTEQGRTRYFAHTPDGHFDLTSLANETTWLMTAIDELAAKYKLAVARMIVVGYSNGANIATHAWLTQQAKFKTGILFHPMQLTDYQPIPDLNEIKVWASYGSLDPIVTATNFAALTQTLTTAHADLTVFKAEQSHALSPQELAAAKNWLQASQGL</sequence>
<evidence type="ECO:0000259" key="1">
    <source>
        <dbReference type="Pfam" id="PF02230"/>
    </source>
</evidence>
<dbReference type="InterPro" id="IPR003140">
    <property type="entry name" value="PLipase/COase/thioEstase"/>
</dbReference>
<evidence type="ECO:0000313" key="3">
    <source>
        <dbReference type="Proteomes" id="UP001596289"/>
    </source>
</evidence>
<dbReference type="EMBL" id="JBHSSL010000032">
    <property type="protein sequence ID" value="MFC6170074.1"/>
    <property type="molecule type" value="Genomic_DNA"/>
</dbReference>
<name>A0ABW1REL4_9LACO</name>
<accession>A0ABW1REL4</accession>
<dbReference type="SUPFAM" id="SSF53474">
    <property type="entry name" value="alpha/beta-Hydrolases"/>
    <property type="match status" value="1"/>
</dbReference>